<feature type="region of interest" description="Disordered" evidence="1">
    <location>
        <begin position="109"/>
        <end position="132"/>
    </location>
</feature>
<reference evidence="2" key="1">
    <citation type="submission" date="2020-03" db="EMBL/GenBank/DDBJ databases">
        <title>A high-quality chromosome-level genome assembly of a woody plant with both climbing and erect habits, Rhamnella rubrinervis.</title>
        <authorList>
            <person name="Lu Z."/>
            <person name="Yang Y."/>
            <person name="Zhu X."/>
            <person name="Sun Y."/>
        </authorList>
    </citation>
    <scope>NUCLEOTIDE SEQUENCE</scope>
    <source>
        <strain evidence="2">BYM</strain>
        <tissue evidence="2">Leaf</tissue>
    </source>
</reference>
<sequence length="132" mass="14789">MHNSIGDLRSSNLGLRFALAPRFIRWFVSRWGWLKVNTDDAGWLSGGCCGGYRSRASLKIHSGFSHLEGNRGGCSFNSSLRTHGGGSYLKLVVLPKEPQELHEITMTMSSDSFIEEDPEEDLEEDPEEDLEE</sequence>
<dbReference type="EMBL" id="VOIH02000007">
    <property type="protein sequence ID" value="KAF3441571.1"/>
    <property type="molecule type" value="Genomic_DNA"/>
</dbReference>
<name>A0A8K0E7F9_9ROSA</name>
<evidence type="ECO:0000313" key="2">
    <source>
        <dbReference type="EMBL" id="KAF3441571.1"/>
    </source>
</evidence>
<proteinExistence type="predicted"/>
<dbReference type="Proteomes" id="UP000796880">
    <property type="component" value="Unassembled WGS sequence"/>
</dbReference>
<keyword evidence="3" id="KW-1185">Reference proteome</keyword>
<protein>
    <submittedName>
        <fullName evidence="2">Uncharacterized protein</fullName>
    </submittedName>
</protein>
<gene>
    <name evidence="2" type="ORF">FNV43_RR15485</name>
</gene>
<accession>A0A8K0E7F9</accession>
<comment type="caution">
    <text evidence="2">The sequence shown here is derived from an EMBL/GenBank/DDBJ whole genome shotgun (WGS) entry which is preliminary data.</text>
</comment>
<evidence type="ECO:0000313" key="3">
    <source>
        <dbReference type="Proteomes" id="UP000796880"/>
    </source>
</evidence>
<feature type="compositionally biased region" description="Acidic residues" evidence="1">
    <location>
        <begin position="113"/>
        <end position="132"/>
    </location>
</feature>
<organism evidence="2 3">
    <name type="scientific">Rhamnella rubrinervis</name>
    <dbReference type="NCBI Taxonomy" id="2594499"/>
    <lineage>
        <taxon>Eukaryota</taxon>
        <taxon>Viridiplantae</taxon>
        <taxon>Streptophyta</taxon>
        <taxon>Embryophyta</taxon>
        <taxon>Tracheophyta</taxon>
        <taxon>Spermatophyta</taxon>
        <taxon>Magnoliopsida</taxon>
        <taxon>eudicotyledons</taxon>
        <taxon>Gunneridae</taxon>
        <taxon>Pentapetalae</taxon>
        <taxon>rosids</taxon>
        <taxon>fabids</taxon>
        <taxon>Rosales</taxon>
        <taxon>Rhamnaceae</taxon>
        <taxon>rhamnoid group</taxon>
        <taxon>Rhamneae</taxon>
        <taxon>Rhamnella</taxon>
    </lineage>
</organism>
<dbReference type="AlphaFoldDB" id="A0A8K0E7F9"/>
<evidence type="ECO:0000256" key="1">
    <source>
        <dbReference type="SAM" id="MobiDB-lite"/>
    </source>
</evidence>